<reference evidence="2" key="1">
    <citation type="submission" date="2021-02" db="EMBL/GenBank/DDBJ databases">
        <authorList>
            <person name="Nowell W R."/>
        </authorList>
    </citation>
    <scope>NUCLEOTIDE SEQUENCE</scope>
</reference>
<dbReference type="InterPro" id="IPR014352">
    <property type="entry name" value="FERM/acyl-CoA-bd_prot_sf"/>
</dbReference>
<gene>
    <name evidence="2" type="ORF">SMN809_LOCUS34728</name>
</gene>
<dbReference type="Proteomes" id="UP000676336">
    <property type="component" value="Unassembled WGS sequence"/>
</dbReference>
<dbReference type="InterPro" id="IPR000299">
    <property type="entry name" value="FERM_domain"/>
</dbReference>
<feature type="domain" description="FERM" evidence="1">
    <location>
        <begin position="1"/>
        <end position="58"/>
    </location>
</feature>
<feature type="non-terminal residue" evidence="2">
    <location>
        <position position="1"/>
    </location>
</feature>
<dbReference type="SUPFAM" id="SSF47031">
    <property type="entry name" value="Second domain of FERM"/>
    <property type="match status" value="1"/>
</dbReference>
<sequence>MDYLEEELGLRTFFPQSLIDSHKTRILRKHIKACLKKYEGLPEEECAKRFCFLLKDVW</sequence>
<dbReference type="Gene3D" id="1.20.80.10">
    <property type="match status" value="1"/>
</dbReference>
<dbReference type="EMBL" id="CAJOBI010080527">
    <property type="protein sequence ID" value="CAF4496727.1"/>
    <property type="molecule type" value="Genomic_DNA"/>
</dbReference>
<organism evidence="2 3">
    <name type="scientific">Rotaria magnacalcarata</name>
    <dbReference type="NCBI Taxonomy" id="392030"/>
    <lineage>
        <taxon>Eukaryota</taxon>
        <taxon>Metazoa</taxon>
        <taxon>Spiralia</taxon>
        <taxon>Gnathifera</taxon>
        <taxon>Rotifera</taxon>
        <taxon>Eurotatoria</taxon>
        <taxon>Bdelloidea</taxon>
        <taxon>Philodinida</taxon>
        <taxon>Philodinidae</taxon>
        <taxon>Rotaria</taxon>
    </lineage>
</organism>
<dbReference type="CDD" id="cd14473">
    <property type="entry name" value="FERM_B-lobe"/>
    <property type="match status" value="1"/>
</dbReference>
<protein>
    <recommendedName>
        <fullName evidence="1">FERM domain-containing protein</fullName>
    </recommendedName>
</protein>
<dbReference type="InterPro" id="IPR035963">
    <property type="entry name" value="FERM_2"/>
</dbReference>
<dbReference type="InterPro" id="IPR019748">
    <property type="entry name" value="FERM_central"/>
</dbReference>
<evidence type="ECO:0000313" key="2">
    <source>
        <dbReference type="EMBL" id="CAF4496727.1"/>
    </source>
</evidence>
<name>A0A8S2XKL8_9BILA</name>
<evidence type="ECO:0000313" key="3">
    <source>
        <dbReference type="Proteomes" id="UP000676336"/>
    </source>
</evidence>
<evidence type="ECO:0000259" key="1">
    <source>
        <dbReference type="PROSITE" id="PS50057"/>
    </source>
</evidence>
<accession>A0A8S2XKL8</accession>
<proteinExistence type="predicted"/>
<comment type="caution">
    <text evidence="2">The sequence shown here is derived from an EMBL/GenBank/DDBJ whole genome shotgun (WGS) entry which is preliminary data.</text>
</comment>
<dbReference type="AlphaFoldDB" id="A0A8S2XKL8"/>
<dbReference type="PROSITE" id="PS50057">
    <property type="entry name" value="FERM_3"/>
    <property type="match status" value="1"/>
</dbReference>